<accession>A0A553Q9G4</accession>
<proteinExistence type="predicted"/>
<keyword evidence="2" id="KW-1185">Reference proteome</keyword>
<sequence length="162" mass="17792">MRTFGVCIRTSVRQLLEGSPHIWAPLAFMEGGASLCLQVGGEHDLWAALLSRRLEVPLGGTRVSTRLLALCRVCLLLNAPPALTLRACSRDTLMQELCRTIETHVLWVKVLLLEAAALGECIGFECLFLEQAPSKGWFSPSLVEEEEQLGGFKPVLGGFERT</sequence>
<dbReference type="OrthoDB" id="10264588at2759"/>
<evidence type="ECO:0000313" key="1">
    <source>
        <dbReference type="EMBL" id="TRY86571.1"/>
    </source>
</evidence>
<dbReference type="EMBL" id="SRMA01026197">
    <property type="protein sequence ID" value="TRY86571.1"/>
    <property type="molecule type" value="Genomic_DNA"/>
</dbReference>
<reference evidence="1 2" key="1">
    <citation type="journal article" date="2019" name="Sci. Data">
        <title>Hybrid genome assembly and annotation of Danionella translucida.</title>
        <authorList>
            <person name="Kadobianskyi M."/>
            <person name="Schulze L."/>
            <person name="Schuelke M."/>
            <person name="Judkewitz B."/>
        </authorList>
    </citation>
    <scope>NUCLEOTIDE SEQUENCE [LARGE SCALE GENOMIC DNA]</scope>
    <source>
        <strain evidence="1 2">Bolton</strain>
    </source>
</reference>
<comment type="caution">
    <text evidence="1">The sequence shown here is derived from an EMBL/GenBank/DDBJ whole genome shotgun (WGS) entry which is preliminary data.</text>
</comment>
<dbReference type="AlphaFoldDB" id="A0A553Q9G4"/>
<name>A0A553Q9G4_9TELE</name>
<protein>
    <submittedName>
        <fullName evidence="1">Uncharacterized protein</fullName>
    </submittedName>
</protein>
<organism evidence="1 2">
    <name type="scientific">Danionella cerebrum</name>
    <dbReference type="NCBI Taxonomy" id="2873325"/>
    <lineage>
        <taxon>Eukaryota</taxon>
        <taxon>Metazoa</taxon>
        <taxon>Chordata</taxon>
        <taxon>Craniata</taxon>
        <taxon>Vertebrata</taxon>
        <taxon>Euteleostomi</taxon>
        <taxon>Actinopterygii</taxon>
        <taxon>Neopterygii</taxon>
        <taxon>Teleostei</taxon>
        <taxon>Ostariophysi</taxon>
        <taxon>Cypriniformes</taxon>
        <taxon>Danionidae</taxon>
        <taxon>Danioninae</taxon>
        <taxon>Danionella</taxon>
    </lineage>
</organism>
<dbReference type="Proteomes" id="UP000316079">
    <property type="component" value="Unassembled WGS sequence"/>
</dbReference>
<evidence type="ECO:0000313" key="2">
    <source>
        <dbReference type="Proteomes" id="UP000316079"/>
    </source>
</evidence>
<gene>
    <name evidence="1" type="ORF">DNTS_018572</name>
</gene>